<dbReference type="Proteomes" id="UP000829398">
    <property type="component" value="Chromosome 7"/>
</dbReference>
<proteinExistence type="predicted"/>
<dbReference type="EMBL" id="CM039176">
    <property type="protein sequence ID" value="KAH9715998.1"/>
    <property type="molecule type" value="Genomic_DNA"/>
</dbReference>
<gene>
    <name evidence="1" type="ORF">KPL71_021289</name>
</gene>
<name>A0ACB8JEB6_CITSI</name>
<evidence type="ECO:0000313" key="2">
    <source>
        <dbReference type="Proteomes" id="UP000829398"/>
    </source>
</evidence>
<organism evidence="1 2">
    <name type="scientific">Citrus sinensis</name>
    <name type="common">Sweet orange</name>
    <name type="synonym">Citrus aurantium var. sinensis</name>
    <dbReference type="NCBI Taxonomy" id="2711"/>
    <lineage>
        <taxon>Eukaryota</taxon>
        <taxon>Viridiplantae</taxon>
        <taxon>Streptophyta</taxon>
        <taxon>Embryophyta</taxon>
        <taxon>Tracheophyta</taxon>
        <taxon>Spermatophyta</taxon>
        <taxon>Magnoliopsida</taxon>
        <taxon>eudicotyledons</taxon>
        <taxon>Gunneridae</taxon>
        <taxon>Pentapetalae</taxon>
        <taxon>rosids</taxon>
        <taxon>malvids</taxon>
        <taxon>Sapindales</taxon>
        <taxon>Rutaceae</taxon>
        <taxon>Aurantioideae</taxon>
        <taxon>Citrus</taxon>
    </lineage>
</organism>
<protein>
    <submittedName>
        <fullName evidence="1">ACT domain-containing protein ACR11</fullName>
    </submittedName>
</protein>
<sequence>MLVCSDTGRKVDDPEVLEAIRLIVINNLLQYHPESSSQLAMGVTFGVDPPKQQVISTYEERRNMKLIIFIRKANLIQFMAKLDEVLYLILLVLSLVSGLNSQSTTFCIDLMLDEFSCLGFRAAGFCRWKTTFCVGLLLDVAECGVDVDIATHISIYDDIDGPKRSLLLVETADRPGLLVDLVKIFTVINVNVESGEFDTEGLLAKAKFHVSYKGKAIIKPLQQVLANSLRYFLR</sequence>
<evidence type="ECO:0000313" key="1">
    <source>
        <dbReference type="EMBL" id="KAH9715998.1"/>
    </source>
</evidence>
<keyword evidence="2" id="KW-1185">Reference proteome</keyword>
<reference evidence="2" key="1">
    <citation type="journal article" date="2023" name="Hortic. Res.">
        <title>A chromosome-level phased genome enabling allele-level studies in sweet orange: a case study on citrus Huanglongbing tolerance.</title>
        <authorList>
            <person name="Wu B."/>
            <person name="Yu Q."/>
            <person name="Deng Z."/>
            <person name="Duan Y."/>
            <person name="Luo F."/>
            <person name="Gmitter F. Jr."/>
        </authorList>
    </citation>
    <scope>NUCLEOTIDE SEQUENCE [LARGE SCALE GENOMIC DNA]</scope>
    <source>
        <strain evidence="2">cv. Valencia</strain>
    </source>
</reference>
<accession>A0ACB8JEB6</accession>
<comment type="caution">
    <text evidence="1">The sequence shown here is derived from an EMBL/GenBank/DDBJ whole genome shotgun (WGS) entry which is preliminary data.</text>
</comment>